<dbReference type="SUPFAM" id="SSF52518">
    <property type="entry name" value="Thiamin diphosphate-binding fold (THDP-binding)"/>
    <property type="match status" value="1"/>
</dbReference>
<evidence type="ECO:0000313" key="2">
    <source>
        <dbReference type="Proteomes" id="UP000265520"/>
    </source>
</evidence>
<proteinExistence type="predicted"/>
<dbReference type="EMBL" id="LXQA010027003">
    <property type="protein sequence ID" value="MCH94304.1"/>
    <property type="molecule type" value="Genomic_DNA"/>
</dbReference>
<protein>
    <submittedName>
        <fullName evidence="1">Uncharacterized protein</fullName>
    </submittedName>
</protein>
<dbReference type="AlphaFoldDB" id="A0A392N732"/>
<organism evidence="1 2">
    <name type="scientific">Trifolium medium</name>
    <dbReference type="NCBI Taxonomy" id="97028"/>
    <lineage>
        <taxon>Eukaryota</taxon>
        <taxon>Viridiplantae</taxon>
        <taxon>Streptophyta</taxon>
        <taxon>Embryophyta</taxon>
        <taxon>Tracheophyta</taxon>
        <taxon>Spermatophyta</taxon>
        <taxon>Magnoliopsida</taxon>
        <taxon>eudicotyledons</taxon>
        <taxon>Gunneridae</taxon>
        <taxon>Pentapetalae</taxon>
        <taxon>rosids</taxon>
        <taxon>fabids</taxon>
        <taxon>Fabales</taxon>
        <taxon>Fabaceae</taxon>
        <taxon>Papilionoideae</taxon>
        <taxon>50 kb inversion clade</taxon>
        <taxon>NPAAA clade</taxon>
        <taxon>Hologalegina</taxon>
        <taxon>IRL clade</taxon>
        <taxon>Trifolieae</taxon>
        <taxon>Trifolium</taxon>
    </lineage>
</organism>
<comment type="caution">
    <text evidence="1">The sequence shown here is derived from an EMBL/GenBank/DDBJ whole genome shotgun (WGS) entry which is preliminary data.</text>
</comment>
<dbReference type="CDD" id="cd09272">
    <property type="entry name" value="RNase_HI_RT_Ty1"/>
    <property type="match status" value="1"/>
</dbReference>
<reference evidence="1 2" key="1">
    <citation type="journal article" date="2018" name="Front. Plant Sci.">
        <title>Red Clover (Trifolium pratense) and Zigzag Clover (T. medium) - A Picture of Genomic Similarities and Differences.</title>
        <authorList>
            <person name="Dluhosova J."/>
            <person name="Istvanek J."/>
            <person name="Nedelnik J."/>
            <person name="Repkova J."/>
        </authorList>
    </citation>
    <scope>NUCLEOTIDE SEQUENCE [LARGE SCALE GENOMIC DNA]</scope>
    <source>
        <strain evidence="2">cv. 10/8</strain>
        <tissue evidence="1">Leaf</tissue>
    </source>
</reference>
<dbReference type="Gene3D" id="3.40.50.970">
    <property type="match status" value="1"/>
</dbReference>
<dbReference type="InterPro" id="IPR029061">
    <property type="entry name" value="THDP-binding"/>
</dbReference>
<dbReference type="PANTHER" id="PTHR11439:SF470">
    <property type="entry name" value="CYSTEINE-RICH RLK (RECEPTOR-LIKE PROTEIN KINASE) 8"/>
    <property type="match status" value="1"/>
</dbReference>
<keyword evidence="2" id="KW-1185">Reference proteome</keyword>
<dbReference type="Proteomes" id="UP000265520">
    <property type="component" value="Unassembled WGS sequence"/>
</dbReference>
<evidence type="ECO:0000313" key="1">
    <source>
        <dbReference type="EMBL" id="MCH94304.1"/>
    </source>
</evidence>
<dbReference type="PANTHER" id="PTHR11439">
    <property type="entry name" value="GAG-POL-RELATED RETROTRANSPOSON"/>
    <property type="match status" value="1"/>
</dbReference>
<sequence length="162" mass="17958">MPKVEIPFSNLAEKFGDLRVLDNSNAENAFTDMGVGAAMTGHWTVQNTDHHLWARWSRIATWSRTLEAAGVIFSINLWYSYGGVLNTLRYQGLDETAIQNVDWAGSPSNRRSTSEYCVLIGGNMISRRSKKQNIVALSSAGAEYCAMAAASKELAWLRNLLI</sequence>
<name>A0A392N732_9FABA</name>
<accession>A0A392N732</accession>